<reference evidence="2" key="1">
    <citation type="submission" date="2022-10" db="EMBL/GenBank/DDBJ databases">
        <authorList>
            <person name="Chen Y."/>
            <person name="Dougan E. K."/>
            <person name="Chan C."/>
            <person name="Rhodes N."/>
            <person name="Thang M."/>
        </authorList>
    </citation>
    <scope>NUCLEOTIDE SEQUENCE</scope>
</reference>
<dbReference type="Proteomes" id="UP001152797">
    <property type="component" value="Unassembled WGS sequence"/>
</dbReference>
<feature type="region of interest" description="Disordered" evidence="1">
    <location>
        <begin position="339"/>
        <end position="363"/>
    </location>
</feature>
<dbReference type="EMBL" id="CAMXCT020000858">
    <property type="protein sequence ID" value="CAL1137451.1"/>
    <property type="molecule type" value="Genomic_DNA"/>
</dbReference>
<protein>
    <submittedName>
        <fullName evidence="2">Uncharacterized protein</fullName>
    </submittedName>
</protein>
<evidence type="ECO:0000313" key="4">
    <source>
        <dbReference type="Proteomes" id="UP001152797"/>
    </source>
</evidence>
<feature type="compositionally biased region" description="Acidic residues" evidence="1">
    <location>
        <begin position="655"/>
        <end position="672"/>
    </location>
</feature>
<feature type="region of interest" description="Disordered" evidence="1">
    <location>
        <begin position="761"/>
        <end position="781"/>
    </location>
</feature>
<organism evidence="2">
    <name type="scientific">Cladocopium goreaui</name>
    <dbReference type="NCBI Taxonomy" id="2562237"/>
    <lineage>
        <taxon>Eukaryota</taxon>
        <taxon>Sar</taxon>
        <taxon>Alveolata</taxon>
        <taxon>Dinophyceae</taxon>
        <taxon>Suessiales</taxon>
        <taxon>Symbiodiniaceae</taxon>
        <taxon>Cladocopium</taxon>
    </lineage>
</organism>
<gene>
    <name evidence="2" type="ORF">C1SCF055_LOCUS11632</name>
</gene>
<evidence type="ECO:0000313" key="3">
    <source>
        <dbReference type="EMBL" id="CAL4771388.1"/>
    </source>
</evidence>
<sequence>MLRCGDHSRSRPVDCLAAELSPLIENLAAVYGRETDLKELLPFPIHCPACQNPLAECRSSAAAAIIVDLAGIVEKQHVPLRCRRPSCPGFGVLYWHNYRVPEGRHVFHGKLPGFRCFMLSSVFGFSVPWLQQFHAGLVRQHASFTSEADVLTAQAARLRLLISQGWYTWRLLTRALGADLNLSEMDFLKPLEDMVALFLPQLQHTFGQNMLQAAQEAGMRCDVVVLDGNAKNRRAVCAAALAGRRPSAMLFAVGIAKDLWTEKITFRISRKALAKHLLHIAISFSACGDKQSCRPADSAAAAGIAPPKLTYVCDKFHMAGHTDAWCRKTCDPDLPEHAVESRLEESLPEPAVQDGLPGGPSGGLRRYLRPKVLSATVASSTPEEWFHRCSGDWDQVRNADKLPGDFSGRCWYGLLGNFDEAYDFLLSLGLLSDPSTSSKDKAKSKVNPYQSAFNKLLQFGSSVRATKTAGASRHHWVPLTPDIAEFIGVAKEAASPLRNGARPASQMQECSIHTAVARLTAYFSGPHQVITLTAEAESWHLSYQGAMNVQSHVVREPGDVQAGARFGAAPWQVGVLAALLLVFEIFVGAHSVEALQAKALQVQRLKQIALGDAATSPDNAPPLEQEASFDVGSLRVPYDEHAFAPATQPRRPVDESEDEDDEGDAGEVDMEPPQEPAEHLAQPPQAILKQTLLTGKPKVTCKEACDKMRSFRHAGRKALPKEKWTAVMVIPDTSDGKVRYHNDLMKACGLTLRELIAAMNKTTEASEKSEQDRRAKRTRDE</sequence>
<evidence type="ECO:0000256" key="1">
    <source>
        <dbReference type="SAM" id="MobiDB-lite"/>
    </source>
</evidence>
<dbReference type="EMBL" id="CAMXCT010000858">
    <property type="protein sequence ID" value="CAI3984076.1"/>
    <property type="molecule type" value="Genomic_DNA"/>
</dbReference>
<proteinExistence type="predicted"/>
<evidence type="ECO:0000313" key="2">
    <source>
        <dbReference type="EMBL" id="CAI3984076.1"/>
    </source>
</evidence>
<keyword evidence="4" id="KW-1185">Reference proteome</keyword>
<comment type="caution">
    <text evidence="2">The sequence shown here is derived from an EMBL/GenBank/DDBJ whole genome shotgun (WGS) entry which is preliminary data.</text>
</comment>
<name>A0A9P1C2Y7_9DINO</name>
<dbReference type="EMBL" id="CAMXCT030000858">
    <property type="protein sequence ID" value="CAL4771388.1"/>
    <property type="molecule type" value="Genomic_DNA"/>
</dbReference>
<dbReference type="AlphaFoldDB" id="A0A9P1C2Y7"/>
<accession>A0A9P1C2Y7</accession>
<reference evidence="3 4" key="2">
    <citation type="submission" date="2024-05" db="EMBL/GenBank/DDBJ databases">
        <authorList>
            <person name="Chen Y."/>
            <person name="Shah S."/>
            <person name="Dougan E. K."/>
            <person name="Thang M."/>
            <person name="Chan C."/>
        </authorList>
    </citation>
    <scope>NUCLEOTIDE SEQUENCE [LARGE SCALE GENOMIC DNA]</scope>
</reference>
<feature type="compositionally biased region" description="Basic and acidic residues" evidence="1">
    <location>
        <begin position="764"/>
        <end position="781"/>
    </location>
</feature>
<feature type="region of interest" description="Disordered" evidence="1">
    <location>
        <begin position="641"/>
        <end position="681"/>
    </location>
</feature>